<dbReference type="SUPFAM" id="SSF54427">
    <property type="entry name" value="NTF2-like"/>
    <property type="match status" value="1"/>
</dbReference>
<dbReference type="Pfam" id="PF14534">
    <property type="entry name" value="DUF4440"/>
    <property type="match status" value="1"/>
</dbReference>
<evidence type="ECO:0000256" key="1">
    <source>
        <dbReference type="SAM" id="SignalP"/>
    </source>
</evidence>
<accession>A0ABU3N5N1</accession>
<dbReference type="Gene3D" id="3.10.450.50">
    <property type="match status" value="1"/>
</dbReference>
<dbReference type="EMBL" id="JALMLT010000002">
    <property type="protein sequence ID" value="MDT8758806.1"/>
    <property type="molecule type" value="Genomic_DNA"/>
</dbReference>
<proteinExistence type="predicted"/>
<evidence type="ECO:0000313" key="3">
    <source>
        <dbReference type="EMBL" id="MDT8758806.1"/>
    </source>
</evidence>
<name>A0ABU3N5N1_9SPHN</name>
<dbReference type="InterPro" id="IPR027843">
    <property type="entry name" value="DUF4440"/>
</dbReference>
<feature type="domain" description="DUF4440" evidence="2">
    <location>
        <begin position="30"/>
        <end position="135"/>
    </location>
</feature>
<sequence length="237" mass="25849">MDSRLSIAALAAAVCMIAPAPAAPDPEQEIEALVQTIQRAVEARDAATLERLTHPQFEMLHGFGQIDRRDTWLALVRGGKLPRQTADIREYGVKTRVIGPVALRSAIVRFRDVKLRRDTWHRSTGTFLRDGGHWVQLRQQSSLLSDASSADAGPLADYLGEYAIPGRDGFALVEQDGLLTLRWTTGAEIPLLPQGPDRFGSGAISYVSFARSGGRVVSMTRFGGEGAWWTATRAPSP</sequence>
<gene>
    <name evidence="3" type="ORF">MZO42_08865</name>
</gene>
<feature type="chain" id="PRO_5045411084" evidence="1">
    <location>
        <begin position="23"/>
        <end position="237"/>
    </location>
</feature>
<keyword evidence="1" id="KW-0732">Signal</keyword>
<feature type="signal peptide" evidence="1">
    <location>
        <begin position="1"/>
        <end position="22"/>
    </location>
</feature>
<protein>
    <submittedName>
        <fullName evidence="3">DUF4440 domain-containing protein</fullName>
    </submittedName>
</protein>
<reference evidence="3" key="1">
    <citation type="submission" date="2022-04" db="EMBL/GenBank/DDBJ databases">
        <title>Tomato heritable bacteria conferring resistance against bacterial wilt.</title>
        <authorList>
            <person name="Yin J."/>
        </authorList>
    </citation>
    <scope>NUCLEOTIDE SEQUENCE</scope>
    <source>
        <strain evidence="3">Cra20</strain>
    </source>
</reference>
<comment type="caution">
    <text evidence="3">The sequence shown here is derived from an EMBL/GenBank/DDBJ whole genome shotgun (WGS) entry which is preliminary data.</text>
</comment>
<evidence type="ECO:0000259" key="2">
    <source>
        <dbReference type="Pfam" id="PF14534"/>
    </source>
</evidence>
<organism evidence="3">
    <name type="scientific">Sphingomonas psychrotolerans</name>
    <dbReference type="NCBI Taxonomy" id="1327635"/>
    <lineage>
        <taxon>Bacteria</taxon>
        <taxon>Pseudomonadati</taxon>
        <taxon>Pseudomonadota</taxon>
        <taxon>Alphaproteobacteria</taxon>
        <taxon>Sphingomonadales</taxon>
        <taxon>Sphingomonadaceae</taxon>
        <taxon>Sphingomonas</taxon>
    </lineage>
</organism>
<dbReference type="InterPro" id="IPR032710">
    <property type="entry name" value="NTF2-like_dom_sf"/>
</dbReference>